<evidence type="ECO:0000313" key="2">
    <source>
        <dbReference type="Proteomes" id="UP001501170"/>
    </source>
</evidence>
<protein>
    <recommendedName>
        <fullName evidence="3">Phosphodiesterase</fullName>
    </recommendedName>
</protein>
<accession>A0ABN3H3Y4</accession>
<keyword evidence="2" id="KW-1185">Reference proteome</keyword>
<reference evidence="1 2" key="1">
    <citation type="journal article" date="2019" name="Int. J. Syst. Evol. Microbiol.">
        <title>The Global Catalogue of Microorganisms (GCM) 10K type strain sequencing project: providing services to taxonomists for standard genome sequencing and annotation.</title>
        <authorList>
            <consortium name="The Broad Institute Genomics Platform"/>
            <consortium name="The Broad Institute Genome Sequencing Center for Infectious Disease"/>
            <person name="Wu L."/>
            <person name="Ma J."/>
        </authorList>
    </citation>
    <scope>NUCLEOTIDE SEQUENCE [LARGE SCALE GENOMIC DNA]</scope>
    <source>
        <strain evidence="1 2">JCM 16227</strain>
    </source>
</reference>
<gene>
    <name evidence="1" type="ORF">GCM10009855_03600</name>
</gene>
<name>A0ABN3H3Y4_9ACTN</name>
<proteinExistence type="predicted"/>
<dbReference type="EMBL" id="BAAARB010000002">
    <property type="protein sequence ID" value="GAA2367659.1"/>
    <property type="molecule type" value="Genomic_DNA"/>
</dbReference>
<comment type="caution">
    <text evidence="1">The sequence shown here is derived from an EMBL/GenBank/DDBJ whole genome shotgun (WGS) entry which is preliminary data.</text>
</comment>
<evidence type="ECO:0000313" key="1">
    <source>
        <dbReference type="EMBL" id="GAA2367659.1"/>
    </source>
</evidence>
<sequence length="230" mass="24156">MPATSTSSLVEKTFATVAGLRHGRAVHRHGLVCAGDATIEAEQLPLASGPTVVRISKGLGTPAGLPDLVGVALRLPTGDTDDVGEPRHWDLLLSGPVRRIGVVDVPTPTATWNDLEVSTISPFAWNGEHWTVSARLLAPHVLGGLDLASLADALQAGGGLSLEARQTDHRTPLGFVDLTRVGVDPDVAFDPVDTMPSGVEQVPAWLGSLRRNAYRGSRRGRPAPPTSRSA</sequence>
<organism evidence="1 2">
    <name type="scientific">Gordonia cholesterolivorans</name>
    <dbReference type="NCBI Taxonomy" id="559625"/>
    <lineage>
        <taxon>Bacteria</taxon>
        <taxon>Bacillati</taxon>
        <taxon>Actinomycetota</taxon>
        <taxon>Actinomycetes</taxon>
        <taxon>Mycobacteriales</taxon>
        <taxon>Gordoniaceae</taxon>
        <taxon>Gordonia</taxon>
    </lineage>
</organism>
<dbReference type="Proteomes" id="UP001501170">
    <property type="component" value="Unassembled WGS sequence"/>
</dbReference>
<evidence type="ECO:0008006" key="3">
    <source>
        <dbReference type="Google" id="ProtNLM"/>
    </source>
</evidence>
<dbReference type="RefSeq" id="WP_346074739.1">
    <property type="nucleotide sequence ID" value="NZ_BAAARB010000002.1"/>
</dbReference>